<feature type="compositionally biased region" description="Pro residues" evidence="1">
    <location>
        <begin position="107"/>
        <end position="123"/>
    </location>
</feature>
<evidence type="ECO:0000313" key="3">
    <source>
        <dbReference type="Proteomes" id="UP001152300"/>
    </source>
</evidence>
<keyword evidence="3" id="KW-1185">Reference proteome</keyword>
<protein>
    <submittedName>
        <fullName evidence="2">Uncharacterized protein</fullName>
    </submittedName>
</protein>
<comment type="caution">
    <text evidence="2">The sequence shown here is derived from an EMBL/GenBank/DDBJ whole genome shotgun (WGS) entry which is preliminary data.</text>
</comment>
<feature type="region of interest" description="Disordered" evidence="1">
    <location>
        <begin position="84"/>
        <end position="134"/>
    </location>
</feature>
<feature type="compositionally biased region" description="Polar residues" evidence="1">
    <location>
        <begin position="1"/>
        <end position="18"/>
    </location>
</feature>
<evidence type="ECO:0000313" key="2">
    <source>
        <dbReference type="EMBL" id="KAJ8059996.1"/>
    </source>
</evidence>
<dbReference type="AlphaFoldDB" id="A0A9X0AC31"/>
<reference evidence="2" key="1">
    <citation type="submission" date="2022-11" db="EMBL/GenBank/DDBJ databases">
        <title>Genome Resource of Sclerotinia nivalis Strain SnTB1, a Plant Pathogen Isolated from American Ginseng.</title>
        <authorList>
            <person name="Fan S."/>
        </authorList>
    </citation>
    <scope>NUCLEOTIDE SEQUENCE</scope>
    <source>
        <strain evidence="2">SnTB1</strain>
    </source>
</reference>
<dbReference type="Proteomes" id="UP001152300">
    <property type="component" value="Unassembled WGS sequence"/>
</dbReference>
<feature type="region of interest" description="Disordered" evidence="1">
    <location>
        <begin position="1"/>
        <end position="25"/>
    </location>
</feature>
<dbReference type="EMBL" id="JAPEIS010000014">
    <property type="protein sequence ID" value="KAJ8059996.1"/>
    <property type="molecule type" value="Genomic_DNA"/>
</dbReference>
<sequence length="134" mass="15470">MPIINRQRTLPDSGQPETPISEMNDEQCLKELERLRPIIDVLEKHMGDNRVAGLKEKADLDLKYEWTHFLTRESGVKDRRLALGTTTRKSLDEITRAMYGRPHRPPPDAPSSRTPPPGSPPFRPDTYQYQYEQS</sequence>
<organism evidence="2 3">
    <name type="scientific">Sclerotinia nivalis</name>
    <dbReference type="NCBI Taxonomy" id="352851"/>
    <lineage>
        <taxon>Eukaryota</taxon>
        <taxon>Fungi</taxon>
        <taxon>Dikarya</taxon>
        <taxon>Ascomycota</taxon>
        <taxon>Pezizomycotina</taxon>
        <taxon>Leotiomycetes</taxon>
        <taxon>Helotiales</taxon>
        <taxon>Sclerotiniaceae</taxon>
        <taxon>Sclerotinia</taxon>
    </lineage>
</organism>
<accession>A0A9X0AC31</accession>
<gene>
    <name evidence="2" type="ORF">OCU04_011608</name>
</gene>
<name>A0A9X0AC31_9HELO</name>
<evidence type="ECO:0000256" key="1">
    <source>
        <dbReference type="SAM" id="MobiDB-lite"/>
    </source>
</evidence>
<proteinExistence type="predicted"/>